<feature type="domain" description="Fibrobacter succinogenes major paralogous" evidence="3">
    <location>
        <begin position="544"/>
        <end position="715"/>
    </location>
</feature>
<keyword evidence="1" id="KW-0175">Coiled coil</keyword>
<evidence type="ECO:0000256" key="1">
    <source>
        <dbReference type="SAM" id="Coils"/>
    </source>
</evidence>
<gene>
    <name evidence="5" type="ORF">BFAG_03824</name>
</gene>
<feature type="compositionally biased region" description="Basic and acidic residues" evidence="2">
    <location>
        <begin position="168"/>
        <end position="207"/>
    </location>
</feature>
<evidence type="ECO:0000256" key="2">
    <source>
        <dbReference type="SAM" id="MobiDB-lite"/>
    </source>
</evidence>
<dbReference type="Pfam" id="PF01391">
    <property type="entry name" value="Collagen"/>
    <property type="match status" value="1"/>
</dbReference>
<feature type="domain" description="DUF4988" evidence="4">
    <location>
        <begin position="201"/>
        <end position="313"/>
    </location>
</feature>
<evidence type="ECO:0000313" key="6">
    <source>
        <dbReference type="Proteomes" id="UP000005101"/>
    </source>
</evidence>
<dbReference type="EMBL" id="EQ973216">
    <property type="protein sequence ID" value="EFR55126.1"/>
    <property type="molecule type" value="Genomic_DNA"/>
</dbReference>
<protein>
    <submittedName>
        <fullName evidence="5">Fibrobacter succinogene major paralogous domain protein</fullName>
    </submittedName>
</protein>
<dbReference type="PANTHER" id="PTHR24637">
    <property type="entry name" value="COLLAGEN"/>
    <property type="match status" value="1"/>
</dbReference>
<dbReference type="PANTHER" id="PTHR24637:SF417">
    <property type="entry name" value="COL_CUTICLE_N DOMAIN-CONTAINING PROTEIN"/>
    <property type="match status" value="1"/>
</dbReference>
<dbReference type="InterPro" id="IPR011871">
    <property type="entry name" value="Fib_succ_major"/>
</dbReference>
<reference evidence="5 6" key="1">
    <citation type="submission" date="2008-12" db="EMBL/GenBank/DDBJ databases">
        <title>Annotation of Bacteroides fragilis strain 3_1_12.</title>
        <authorList>
            <consortium name="The Broad Institute Genome Sequencing Platform"/>
            <person name="Ward D."/>
            <person name="Young S.K."/>
            <person name="Kodira C.D."/>
            <person name="Zeng Q."/>
            <person name="Koehrsen M."/>
            <person name="Alvarado L."/>
            <person name="Berlin A."/>
            <person name="Borenstein D."/>
            <person name="Chen Z."/>
            <person name="Engels R."/>
            <person name="Freedman E."/>
            <person name="Gellesch M."/>
            <person name="Goldberg J."/>
            <person name="Griggs A."/>
            <person name="Gujja S."/>
            <person name="Heiman D."/>
            <person name="Hepburn T."/>
            <person name="Howarth C."/>
            <person name="Jen D."/>
            <person name="Larson L."/>
            <person name="Lewis B."/>
            <person name="Mehta T."/>
            <person name="Park D."/>
            <person name="Pearson M."/>
            <person name="Roberts A."/>
            <person name="Saif S."/>
            <person name="Shea T."/>
            <person name="Shenoy N."/>
            <person name="Sisk P."/>
            <person name="Stolte C."/>
            <person name="Sykes S."/>
            <person name="Walk T."/>
            <person name="White J."/>
            <person name="Yandava C."/>
            <person name="Allen-Vercoe E."/>
            <person name="Strauss J."/>
            <person name="Ambrose C."/>
            <person name="Lander E."/>
            <person name="Nusbaum C."/>
            <person name="Galagan J."/>
            <person name="Birren B."/>
        </authorList>
    </citation>
    <scope>NUCLEOTIDE SEQUENCE [LARGE SCALE GENOMIC DNA]</scope>
    <source>
        <strain evidence="5 6">3_1_12</strain>
    </source>
</reference>
<dbReference type="Pfam" id="PF09603">
    <property type="entry name" value="Fib_succ_major"/>
    <property type="match status" value="1"/>
</dbReference>
<feature type="compositionally biased region" description="Basic and acidic residues" evidence="2">
    <location>
        <begin position="119"/>
        <end position="133"/>
    </location>
</feature>
<evidence type="ECO:0000259" key="3">
    <source>
        <dbReference type="Pfam" id="PF09603"/>
    </source>
</evidence>
<accession>A0ABN0BQH9</accession>
<dbReference type="Proteomes" id="UP000005101">
    <property type="component" value="Unassembled WGS sequence"/>
</dbReference>
<name>A0ABN0BQH9_BACFG</name>
<dbReference type="InterPro" id="IPR032149">
    <property type="entry name" value="DUF4988"/>
</dbReference>
<dbReference type="InterPro" id="IPR008160">
    <property type="entry name" value="Collagen"/>
</dbReference>
<feature type="coiled-coil region" evidence="1">
    <location>
        <begin position="41"/>
        <end position="75"/>
    </location>
</feature>
<proteinExistence type="predicted"/>
<dbReference type="Pfam" id="PF16378">
    <property type="entry name" value="DUF4988"/>
    <property type="match status" value="1"/>
</dbReference>
<organism evidence="5 6">
    <name type="scientific">Bacteroides fragilis 3_1_12</name>
    <dbReference type="NCBI Taxonomy" id="457424"/>
    <lineage>
        <taxon>Bacteria</taxon>
        <taxon>Pseudomonadati</taxon>
        <taxon>Bacteroidota</taxon>
        <taxon>Bacteroidia</taxon>
        <taxon>Bacteroidales</taxon>
        <taxon>Bacteroidaceae</taxon>
        <taxon>Bacteroides</taxon>
    </lineage>
</organism>
<keyword evidence="6" id="KW-1185">Reference proteome</keyword>
<dbReference type="NCBIfam" id="TIGR02145">
    <property type="entry name" value="Fib_succ_major"/>
    <property type="match status" value="1"/>
</dbReference>
<evidence type="ECO:0000313" key="5">
    <source>
        <dbReference type="EMBL" id="EFR55126.1"/>
    </source>
</evidence>
<feature type="compositionally biased region" description="Basic and acidic residues" evidence="2">
    <location>
        <begin position="141"/>
        <end position="156"/>
    </location>
</feature>
<sequence length="716" mass="76992">MLPDWAKVTVSVVSGMQIINLTLMNMNHIIKLLFLCLFLVASCSQEEINEVLKNHAEMEEQANSIEELCKNMNRDIVALKLIIDSSESGDYITGFNELADGSGYTISFFKSGTIVIKNGEKGDDGKKGEDGKDGQNGQDGTDGKDGQDGTDGKDGVDGQDGQDGQDGTDGKDGVDGTDGKDGQDGTDGKDGVDGTDGKDGAEGDKGKNGVAPVITMKMDTDGHLYWANKAPDGTSSFLLDNNGQKVRASGADGIVPVIGVNAAGYWTLDYGSGPVELEDAAGNPMKAKGASGDPMFRKVVSEDGYIVFYLSDGKTLKVPEWQGSQVGLETSEVAYFHRSESRTFAFTCSGVNKDIAPVCTAPRGWTVTARYTSATDGEITVIAPGKGSADGALSGTAVLELTAKDGKKLPATLETTLLLEFKVPDSSRSFVYELYVEGVKVGELCHEFIPDYSFGSGKSASVFYPYNVYNKAFGEGVVLDNGGKVDYLTTVYTPGTNTEPFTSLFTEDGVNFITGDYIGYSGNQASGLRPYQATDNEGNSYRVMKIGTQYWMADNLRTITNSAGVISSEWRKDGIPRYAVYGFPAGITEDSRTIRNQYGLLYNVGVFSGSTSLVPKGWKIPDHLSDWDTLRDFLGGDPKVAEALKIAGFVGKPGGRRNADEPFAFQEKDEVGYWWFSSFDGGECWALCINPSDVAVAQCTNTYSRSYGFSIRFIRQ</sequence>
<feature type="region of interest" description="Disordered" evidence="2">
    <location>
        <begin position="119"/>
        <end position="212"/>
    </location>
</feature>
<evidence type="ECO:0000259" key="4">
    <source>
        <dbReference type="Pfam" id="PF16378"/>
    </source>
</evidence>